<evidence type="ECO:0000256" key="2">
    <source>
        <dbReference type="ARBA" id="ARBA00022525"/>
    </source>
</evidence>
<feature type="region of interest" description="Disordered" evidence="3">
    <location>
        <begin position="1"/>
        <end position="41"/>
    </location>
</feature>
<dbReference type="PRINTS" id="PR00313">
    <property type="entry name" value="CABNDNGRPT"/>
</dbReference>
<evidence type="ECO:0000256" key="1">
    <source>
        <dbReference type="ARBA" id="ARBA00004613"/>
    </source>
</evidence>
<dbReference type="InterPro" id="IPR018511">
    <property type="entry name" value="Hemolysin-typ_Ca-bd_CS"/>
</dbReference>
<dbReference type="PANTHER" id="PTHR38340">
    <property type="entry name" value="S-LAYER PROTEIN"/>
    <property type="match status" value="1"/>
</dbReference>
<gene>
    <name evidence="4" type="ORF">IPK02_08900</name>
</gene>
<dbReference type="EMBL" id="JADJOT010000008">
    <property type="protein sequence ID" value="MBK7954052.1"/>
    <property type="molecule type" value="Genomic_DNA"/>
</dbReference>
<feature type="region of interest" description="Disordered" evidence="3">
    <location>
        <begin position="479"/>
        <end position="506"/>
    </location>
</feature>
<feature type="region of interest" description="Disordered" evidence="3">
    <location>
        <begin position="246"/>
        <end position="273"/>
    </location>
</feature>
<comment type="caution">
    <text evidence="4">The sequence shown here is derived from an EMBL/GenBank/DDBJ whole genome shotgun (WGS) entry which is preliminary data.</text>
</comment>
<dbReference type="GO" id="GO:0005576">
    <property type="term" value="C:extracellular region"/>
    <property type="evidence" value="ECO:0007669"/>
    <property type="project" value="UniProtKB-SubCell"/>
</dbReference>
<dbReference type="Gene3D" id="2.150.10.10">
    <property type="entry name" value="Serralysin-like metalloprotease, C-terminal"/>
    <property type="match status" value="4"/>
</dbReference>
<dbReference type="GO" id="GO:0005509">
    <property type="term" value="F:calcium ion binding"/>
    <property type="evidence" value="ECO:0007669"/>
    <property type="project" value="InterPro"/>
</dbReference>
<dbReference type="InterPro" id="IPR050557">
    <property type="entry name" value="RTX_toxin/Mannuronan_C5-epim"/>
</dbReference>
<evidence type="ECO:0000256" key="3">
    <source>
        <dbReference type="SAM" id="MobiDB-lite"/>
    </source>
</evidence>
<dbReference type="PANTHER" id="PTHR38340:SF1">
    <property type="entry name" value="S-LAYER PROTEIN"/>
    <property type="match status" value="1"/>
</dbReference>
<reference evidence="4 5" key="1">
    <citation type="submission" date="2020-10" db="EMBL/GenBank/DDBJ databases">
        <title>Connecting structure to function with the recovery of over 1000 high-quality activated sludge metagenome-assembled genomes encoding full-length rRNA genes using long-read sequencing.</title>
        <authorList>
            <person name="Singleton C.M."/>
            <person name="Petriglieri F."/>
            <person name="Kristensen J.M."/>
            <person name="Kirkegaard R.H."/>
            <person name="Michaelsen T.Y."/>
            <person name="Andersen M.H."/>
            <person name="Karst S.M."/>
            <person name="Dueholm M.S."/>
            <person name="Nielsen P.H."/>
            <person name="Albertsen M."/>
        </authorList>
    </citation>
    <scope>NUCLEOTIDE SEQUENCE [LARGE SCALE GENOMIC DNA]</scope>
    <source>
        <strain evidence="4">Fred_18-Q3-R57-64_BAT3C.720</strain>
    </source>
</reference>
<dbReference type="SUPFAM" id="SSF51120">
    <property type="entry name" value="beta-Roll"/>
    <property type="match status" value="6"/>
</dbReference>
<keyword evidence="2" id="KW-0964">Secreted</keyword>
<dbReference type="Proteomes" id="UP000706151">
    <property type="component" value="Unassembled WGS sequence"/>
</dbReference>
<organism evidence="4 5">
    <name type="scientific">Candidatus Accumulibacter affinis</name>
    <dbReference type="NCBI Taxonomy" id="2954384"/>
    <lineage>
        <taxon>Bacteria</taxon>
        <taxon>Pseudomonadati</taxon>
        <taxon>Pseudomonadota</taxon>
        <taxon>Betaproteobacteria</taxon>
        <taxon>Candidatus Accumulibacter</taxon>
    </lineage>
</organism>
<evidence type="ECO:0000313" key="4">
    <source>
        <dbReference type="EMBL" id="MBK7954052.1"/>
    </source>
</evidence>
<name>A0A935TCU8_9PROT</name>
<evidence type="ECO:0008006" key="6">
    <source>
        <dbReference type="Google" id="ProtNLM"/>
    </source>
</evidence>
<accession>A0A935TCU8</accession>
<dbReference type="PROSITE" id="PS00330">
    <property type="entry name" value="HEMOLYSIN_CALCIUM"/>
    <property type="match status" value="3"/>
</dbReference>
<comment type="subcellular location">
    <subcellularLocation>
        <location evidence="1">Secreted</location>
    </subcellularLocation>
</comment>
<dbReference type="Gene3D" id="2.160.20.160">
    <property type="match status" value="1"/>
</dbReference>
<dbReference type="InterPro" id="IPR011049">
    <property type="entry name" value="Serralysin-like_metalloprot_C"/>
</dbReference>
<feature type="compositionally biased region" description="Gly residues" evidence="3">
    <location>
        <begin position="1"/>
        <end position="17"/>
    </location>
</feature>
<dbReference type="AlphaFoldDB" id="A0A935TCU8"/>
<dbReference type="InterPro" id="IPR001343">
    <property type="entry name" value="Hemolysn_Ca-bd"/>
</dbReference>
<dbReference type="Pfam" id="PF00353">
    <property type="entry name" value="HemolysinCabind"/>
    <property type="match status" value="11"/>
</dbReference>
<sequence length="645" mass="65668">MLRGGGSDDVLVGGGGNDTLEGGDGDDTLRAGSNPQQIDGGAGTDALVVDLSGFGGDLVWINDPTQTVTLANGLTVIGIEALTLTTGAGNDELRNTKVVTSDTFSSGDGDDVIDAGGGNDTVNAGAGDDVIYQKDAGSDVVDGGEGNDRLVLDYSGEANAYGYPGRGMWVYYYDAEGNYLNRSGMGFEVAAPANTGRWGFNSYHYDVTYSGIEQFDITGTPFADLLIGGAQADVLRGGGSDDVLVGGGGNDTLEGGDGDDTLRAGSNPQQIDGGAGTDALVVDLSGFGGDLVWINDPTQTVTLANGLTVIGIEALTLTTGAGNDELRNTKVVTSDTFSSGDGDDVIDAGGGNDTVNAGAGDDVIYQKDAGSDVVDGGEGNDRLVLDYSGEANAYGYPGRGMWVYYYDAEGNYLNRSGMGFEVAAPANTGRWGFNSYHYGVTYSGIEQFDITGTPFADLLIGGAQADVLRGGGSDDVLVGGGGNDTLEGGDGDDTLRAGSNPQQIDGGAGTDALVVDLSGFGGDLVWINDPTQTVTLANGLTVIGIEALTLTTGAGNDELRNTKVVTSDTFSSGDGDDVIDAGGGNDTVNAGAGDDVIYQKDAGSDVVDGGEGNDRLVLDYSGEANAYGYPGRGMWVYYYDAEGTT</sequence>
<proteinExistence type="predicted"/>
<protein>
    <recommendedName>
        <fullName evidence="6">Calcium-binding protein</fullName>
    </recommendedName>
</protein>
<evidence type="ECO:0000313" key="5">
    <source>
        <dbReference type="Proteomes" id="UP000706151"/>
    </source>
</evidence>